<dbReference type="PANTHER" id="PTHR32114">
    <property type="entry name" value="ABC TRANSPORTER ABCH.3"/>
    <property type="match status" value="1"/>
</dbReference>
<reference evidence="5 6" key="1">
    <citation type="submission" date="2018-10" db="EMBL/GenBank/DDBJ databases">
        <title>Brevibacterium genomes from Austrain hard cheese rinds.</title>
        <authorList>
            <person name="Anast J.M."/>
            <person name="Dzieciol M."/>
            <person name="Schultz D.L."/>
            <person name="Mann E."/>
            <person name="Wagner M."/>
            <person name="Schmitz-Esser S."/>
        </authorList>
    </citation>
    <scope>NUCLEOTIDE SEQUENCE [LARGE SCALE GENOMIC DNA]</scope>
    <source>
        <strain evidence="5 6">L261</strain>
    </source>
</reference>
<dbReference type="Gene3D" id="3.40.50.300">
    <property type="entry name" value="P-loop containing nucleotide triphosphate hydrolases"/>
    <property type="match status" value="1"/>
</dbReference>
<dbReference type="Proteomes" id="UP000297736">
    <property type="component" value="Unassembled WGS sequence"/>
</dbReference>
<gene>
    <name evidence="5" type="ORF">EB834_18535</name>
</gene>
<keyword evidence="4" id="KW-0175">Coiled coil</keyword>
<proteinExistence type="inferred from homology"/>
<feature type="coiled-coil region" evidence="4">
    <location>
        <begin position="336"/>
        <end position="370"/>
    </location>
</feature>
<evidence type="ECO:0000256" key="4">
    <source>
        <dbReference type="SAM" id="Coils"/>
    </source>
</evidence>
<comment type="caution">
    <text evidence="5">The sequence shown here is derived from an EMBL/GenBank/DDBJ whole genome shotgun (WGS) entry which is preliminary data.</text>
</comment>
<dbReference type="InterPro" id="IPR027417">
    <property type="entry name" value="P-loop_NTPase"/>
</dbReference>
<evidence type="ECO:0000256" key="2">
    <source>
        <dbReference type="ARBA" id="ARBA00011322"/>
    </source>
</evidence>
<comment type="similarity">
    <text evidence="1">Belongs to the SMC family. SbcC subfamily.</text>
</comment>
<evidence type="ECO:0000256" key="3">
    <source>
        <dbReference type="ARBA" id="ARBA00013368"/>
    </source>
</evidence>
<dbReference type="AlphaFoldDB" id="A0A4Z0KFY1"/>
<accession>A0A4Z0KFY1</accession>
<dbReference type="RefSeq" id="WP_135448380.1">
    <property type="nucleotide sequence ID" value="NZ_RHFF01000025.1"/>
</dbReference>
<organism evidence="5 6">
    <name type="scientific">Brevibacterium aurantiacum</name>
    <dbReference type="NCBI Taxonomy" id="273384"/>
    <lineage>
        <taxon>Bacteria</taxon>
        <taxon>Bacillati</taxon>
        <taxon>Actinomycetota</taxon>
        <taxon>Actinomycetes</taxon>
        <taxon>Micrococcales</taxon>
        <taxon>Brevibacteriaceae</taxon>
        <taxon>Brevibacterium</taxon>
    </lineage>
</organism>
<comment type="subunit">
    <text evidence="2">Heterodimer of SbcC and SbcD.</text>
</comment>
<sequence>MNPKMRLRSLRLEVRTEFGVARRKLDFKDGLNILRADNTSGKSTALQSIIYALGLEGMLSPSHRVPLAHAMTDSIDMGQESRPIVESSVALEIENADGTIITASRFVVHPTRDKNLVSVASGPELTEASDYHREDYFVRRKGGAQNAAGFHRYLAGFLGLELPRVTRADGSEGLLYLETLFPYFYVEQKHGWIGVQARIPTYLGIRDAGKRSAEYLLGLESLERILHRQRVRSNMSELEANWQTAVGKLSEAARISRIAVQNLPKRISQDTTQAPIIPQVVLNGQWKNLTQAVTVLRDELRQRESTPVPTAGSSAAEVESSLQQMEHALRQSLAISSSIAEERQELERQSQQAELRLDALREDLQRHKDTQVLERLGSEHAHALLAENVCPTCHQHLEDGADVSTHAMTVAESVTFIEQQIATFKSVQTDHERVINAIRAREQSIAIQVRDYRSEIRAARDTLSAANATPSVADITHRLKLENRITELEELNLDPPVRLMARGSLGFECERGARAGSSVPVSHRSLPHR</sequence>
<protein>
    <recommendedName>
        <fullName evidence="3">Nuclease SbcCD subunit C</fullName>
    </recommendedName>
</protein>
<evidence type="ECO:0000313" key="6">
    <source>
        <dbReference type="Proteomes" id="UP000297736"/>
    </source>
</evidence>
<name>A0A4Z0KFY1_BREAU</name>
<evidence type="ECO:0000313" key="5">
    <source>
        <dbReference type="EMBL" id="TGD36691.1"/>
    </source>
</evidence>
<dbReference type="EMBL" id="RHFF01000025">
    <property type="protein sequence ID" value="TGD36691.1"/>
    <property type="molecule type" value="Genomic_DNA"/>
</dbReference>
<dbReference type="PANTHER" id="PTHR32114:SF2">
    <property type="entry name" value="ABC TRANSPORTER ABCH.3"/>
    <property type="match status" value="1"/>
</dbReference>
<evidence type="ECO:0000256" key="1">
    <source>
        <dbReference type="ARBA" id="ARBA00006930"/>
    </source>
</evidence>